<gene>
    <name evidence="5" type="ORF">VPNG_05434</name>
</gene>
<keyword evidence="6" id="KW-1185">Reference proteome</keyword>
<organism evidence="5 6">
    <name type="scientific">Cytospora leucostoma</name>
    <dbReference type="NCBI Taxonomy" id="1230097"/>
    <lineage>
        <taxon>Eukaryota</taxon>
        <taxon>Fungi</taxon>
        <taxon>Dikarya</taxon>
        <taxon>Ascomycota</taxon>
        <taxon>Pezizomycotina</taxon>
        <taxon>Sordariomycetes</taxon>
        <taxon>Sordariomycetidae</taxon>
        <taxon>Diaporthales</taxon>
        <taxon>Cytosporaceae</taxon>
        <taxon>Cytospora</taxon>
    </lineage>
</organism>
<evidence type="ECO:0008006" key="7">
    <source>
        <dbReference type="Google" id="ProtNLM"/>
    </source>
</evidence>
<evidence type="ECO:0000256" key="4">
    <source>
        <dbReference type="SAM" id="SignalP"/>
    </source>
</evidence>
<sequence length="324" mass="33948">MLPHRRAQAATAAALLALPTSVPSVSAYHSKFNACPALCDGPPETWTSYNEVQRLDACQQHMLVDFPLQDPLGDPSTTVKIRACTSDETGAADLESTDLGTLSRRDEFNSTSLCDSDASSSTVSLDVSTSGEASDFTWATADALALISNYLSVSCDLKQTFSYSTGSIVGVFSGAAIDNGGTVPSVMAEVIAIVNDTAGPGAPEQMVVQRCVEEGSSSHIFGIAIDNNSSFTWVQQAVEAWSNGTCVNVTSDFASSTIDDTEFYEYTHPAAARPNTTSADKSTTTASSSSTSSTSLGMKSCVIPGAKMTAIWVPVALSYLILHS</sequence>
<feature type="chain" id="PRO_5019194332" description="Ecp2 effector protein domain-containing protein" evidence="4">
    <location>
        <begin position="28"/>
        <end position="324"/>
    </location>
</feature>
<proteinExistence type="predicted"/>
<dbReference type="GO" id="GO:0008061">
    <property type="term" value="F:chitin binding"/>
    <property type="evidence" value="ECO:0007669"/>
    <property type="project" value="UniProtKB-KW"/>
</dbReference>
<keyword evidence="1" id="KW-0147">Chitin-binding</keyword>
<dbReference type="AlphaFoldDB" id="A0A423XBP7"/>
<dbReference type="EMBL" id="LKEB01000020">
    <property type="protein sequence ID" value="ROW13394.1"/>
    <property type="molecule type" value="Genomic_DNA"/>
</dbReference>
<comment type="caution">
    <text evidence="5">The sequence shown here is derived from an EMBL/GenBank/DDBJ whole genome shotgun (WGS) entry which is preliminary data.</text>
</comment>
<keyword evidence="2" id="KW-0843">Virulence</keyword>
<evidence type="ECO:0000256" key="2">
    <source>
        <dbReference type="ARBA" id="ARBA00023026"/>
    </source>
</evidence>
<feature type="signal peptide" evidence="4">
    <location>
        <begin position="1"/>
        <end position="27"/>
    </location>
</feature>
<protein>
    <recommendedName>
        <fullName evidence="7">Ecp2 effector protein domain-containing protein</fullName>
    </recommendedName>
</protein>
<feature type="region of interest" description="Disordered" evidence="3">
    <location>
        <begin position="269"/>
        <end position="296"/>
    </location>
</feature>
<dbReference type="InterPro" id="IPR053214">
    <property type="entry name" value="LysM12-like"/>
</dbReference>
<evidence type="ECO:0000313" key="6">
    <source>
        <dbReference type="Proteomes" id="UP000285146"/>
    </source>
</evidence>
<dbReference type="InParanoid" id="A0A423XBP7"/>
<name>A0A423XBP7_9PEZI</name>
<accession>A0A423XBP7</accession>
<dbReference type="OrthoDB" id="73875at2759"/>
<dbReference type="STRING" id="1230097.A0A423XBP7"/>
<reference evidence="5 6" key="1">
    <citation type="submission" date="2015-09" db="EMBL/GenBank/DDBJ databases">
        <title>Host preference determinants of Valsa canker pathogens revealed by comparative genomics.</title>
        <authorList>
            <person name="Yin Z."/>
            <person name="Huang L."/>
        </authorList>
    </citation>
    <scope>NUCLEOTIDE SEQUENCE [LARGE SCALE GENOMIC DNA]</scope>
    <source>
        <strain evidence="5 6">SXYLt</strain>
    </source>
</reference>
<dbReference type="PANTHER" id="PTHR47700">
    <property type="entry name" value="V CHITINASE, PUTATIVE (AFU_ORTHOLOGUE AFUA_6G13720)-RELATED"/>
    <property type="match status" value="1"/>
</dbReference>
<dbReference type="PANTHER" id="PTHR47700:SF2">
    <property type="entry name" value="CHITINASE"/>
    <property type="match status" value="1"/>
</dbReference>
<evidence type="ECO:0000256" key="1">
    <source>
        <dbReference type="ARBA" id="ARBA00022669"/>
    </source>
</evidence>
<feature type="compositionally biased region" description="Low complexity" evidence="3">
    <location>
        <begin position="276"/>
        <end position="295"/>
    </location>
</feature>
<keyword evidence="4" id="KW-0732">Signal</keyword>
<evidence type="ECO:0000313" key="5">
    <source>
        <dbReference type="EMBL" id="ROW13394.1"/>
    </source>
</evidence>
<dbReference type="Proteomes" id="UP000285146">
    <property type="component" value="Unassembled WGS sequence"/>
</dbReference>
<evidence type="ECO:0000256" key="3">
    <source>
        <dbReference type="SAM" id="MobiDB-lite"/>
    </source>
</evidence>